<dbReference type="Pfam" id="PF13621">
    <property type="entry name" value="Cupin_8"/>
    <property type="match status" value="1"/>
</dbReference>
<dbReference type="EMBL" id="KV454211">
    <property type="protein sequence ID" value="ODQ59314.1"/>
    <property type="molecule type" value="Genomic_DNA"/>
</dbReference>
<reference evidence="3 4" key="1">
    <citation type="journal article" date="2016" name="Proc. Natl. Acad. Sci. U.S.A.">
        <title>Comparative genomics of biotechnologically important yeasts.</title>
        <authorList>
            <person name="Riley R."/>
            <person name="Haridas S."/>
            <person name="Wolfe K.H."/>
            <person name="Lopes M.R."/>
            <person name="Hittinger C.T."/>
            <person name="Goeker M."/>
            <person name="Salamov A.A."/>
            <person name="Wisecaver J.H."/>
            <person name="Long T.M."/>
            <person name="Calvey C.H."/>
            <person name="Aerts A.L."/>
            <person name="Barry K.W."/>
            <person name="Choi C."/>
            <person name="Clum A."/>
            <person name="Coughlan A.Y."/>
            <person name="Deshpande S."/>
            <person name="Douglass A.P."/>
            <person name="Hanson S.J."/>
            <person name="Klenk H.-P."/>
            <person name="LaButti K.M."/>
            <person name="Lapidus A."/>
            <person name="Lindquist E.A."/>
            <person name="Lipzen A.M."/>
            <person name="Meier-Kolthoff J.P."/>
            <person name="Ohm R.A."/>
            <person name="Otillar R.P."/>
            <person name="Pangilinan J.L."/>
            <person name="Peng Y."/>
            <person name="Rokas A."/>
            <person name="Rosa C.A."/>
            <person name="Scheuner C."/>
            <person name="Sibirny A.A."/>
            <person name="Slot J.C."/>
            <person name="Stielow J.B."/>
            <person name="Sun H."/>
            <person name="Kurtzman C.P."/>
            <person name="Blackwell M."/>
            <person name="Grigoriev I.V."/>
            <person name="Jeffries T.W."/>
        </authorList>
    </citation>
    <scope>NUCLEOTIDE SEQUENCE [LARGE SCALE GENOMIC DNA]</scope>
    <source>
        <strain evidence="4">ATCC 58044 / CBS 1984 / NCYC 433 / NRRL Y-366-8</strain>
    </source>
</reference>
<evidence type="ECO:0000313" key="3">
    <source>
        <dbReference type="EMBL" id="ODQ59314.1"/>
    </source>
</evidence>
<accession>A0A1E3P285</accession>
<organism evidence="3 4">
    <name type="scientific">Wickerhamomyces anomalus (strain ATCC 58044 / CBS 1984 / NCYC 433 / NRRL Y-366-8)</name>
    <name type="common">Yeast</name>
    <name type="synonym">Hansenula anomala</name>
    <dbReference type="NCBI Taxonomy" id="683960"/>
    <lineage>
        <taxon>Eukaryota</taxon>
        <taxon>Fungi</taxon>
        <taxon>Dikarya</taxon>
        <taxon>Ascomycota</taxon>
        <taxon>Saccharomycotina</taxon>
        <taxon>Saccharomycetes</taxon>
        <taxon>Phaffomycetales</taxon>
        <taxon>Wickerhamomycetaceae</taxon>
        <taxon>Wickerhamomyces</taxon>
    </lineage>
</organism>
<evidence type="ECO:0000256" key="1">
    <source>
        <dbReference type="SAM" id="MobiDB-lite"/>
    </source>
</evidence>
<dbReference type="PANTHER" id="PTHR12461">
    <property type="entry name" value="HYPOXIA-INDUCIBLE FACTOR 1 ALPHA INHIBITOR-RELATED"/>
    <property type="match status" value="1"/>
</dbReference>
<dbReference type="InterPro" id="IPR041667">
    <property type="entry name" value="Cupin_8"/>
</dbReference>
<sequence length="441" mass="50510">EEFFKEYVQKRKPVIIDGVVPGLDISNFQPGSIVDTLSYDKPLLVEKKHKGGFGSGTQRIKMKFDELMGKLKQGDDYYLTTQYEENDPDVEKNIEISDSEEDDEGEEEYDADTLDLNNGADFSDTDSIDMNDLHDDFDDMSESDDDEAEETIRRVKELVQKPLTNLIKTRKLPLRPKILENLAPQQINLWMGSSSSKTPKEKSINIDPKAPDLGLGRQIFGGGVSSGLHHDHSDNLYVPIKGSKRFTIFAPSDGQNLYTVGDIRKIYKTGVIDYKPNEKAPLWRPVRDDGAIVTEAYKWAKINHPKFEQIYDVEQMEQEVEDEDEQLNRAVPDVGLDPPSFSKIPAAVVHLDKIKDDKLREKLTKLAQKRWPKFFNCQSLTTDLKPGQMLYLPSGWFHEVSSFGDLKSDNIHIALNYWYSPPNGDKKAYKDKYWKDDYKRT</sequence>
<feature type="region of interest" description="Disordered" evidence="1">
    <location>
        <begin position="82"/>
        <end position="128"/>
    </location>
</feature>
<feature type="domain" description="JmjC" evidence="2">
    <location>
        <begin position="161"/>
        <end position="434"/>
    </location>
</feature>
<feature type="non-terminal residue" evidence="3">
    <location>
        <position position="1"/>
    </location>
</feature>
<dbReference type="PANTHER" id="PTHR12461:SF100">
    <property type="entry name" value="JMJC DOMAIN-CONTAINING PROTEIN 4"/>
    <property type="match status" value="1"/>
</dbReference>
<protein>
    <recommendedName>
        <fullName evidence="2">JmjC domain-containing protein</fullName>
    </recommendedName>
</protein>
<dbReference type="Proteomes" id="UP000094112">
    <property type="component" value="Unassembled WGS sequence"/>
</dbReference>
<name>A0A1E3P285_WICAA</name>
<feature type="compositionally biased region" description="Acidic residues" evidence="1">
    <location>
        <begin position="97"/>
        <end position="113"/>
    </location>
</feature>
<dbReference type="SUPFAM" id="SSF51197">
    <property type="entry name" value="Clavaminate synthase-like"/>
    <property type="match status" value="1"/>
</dbReference>
<dbReference type="AlphaFoldDB" id="A0A1E3P285"/>
<dbReference type="OrthoDB" id="415358at2759"/>
<dbReference type="STRING" id="683960.A0A1E3P285"/>
<dbReference type="RefSeq" id="XP_019038521.1">
    <property type="nucleotide sequence ID" value="XM_019180996.1"/>
</dbReference>
<dbReference type="Gene3D" id="2.60.120.650">
    <property type="entry name" value="Cupin"/>
    <property type="match status" value="1"/>
</dbReference>
<dbReference type="PROSITE" id="PS51184">
    <property type="entry name" value="JMJC"/>
    <property type="match status" value="1"/>
</dbReference>
<evidence type="ECO:0000259" key="2">
    <source>
        <dbReference type="PROSITE" id="PS51184"/>
    </source>
</evidence>
<proteinExistence type="predicted"/>
<keyword evidence="4" id="KW-1185">Reference proteome</keyword>
<dbReference type="GeneID" id="30198242"/>
<evidence type="ECO:0000313" key="4">
    <source>
        <dbReference type="Proteomes" id="UP000094112"/>
    </source>
</evidence>
<dbReference type="InterPro" id="IPR003347">
    <property type="entry name" value="JmjC_dom"/>
</dbReference>
<feature type="non-terminal residue" evidence="3">
    <location>
        <position position="441"/>
    </location>
</feature>
<gene>
    <name evidence="3" type="ORF">WICANDRAFT_23585</name>
</gene>